<dbReference type="RefSeq" id="WP_214359086.1">
    <property type="nucleotide sequence ID" value="NZ_JAFEJS010000017.1"/>
</dbReference>
<sequence>MTDEQGKSASDDERDGDAVDIVPLDAAGMHSPLEIPDFDDLVRPVKLRRRRPAVSTVIGSVVAIVVVIAVVAAVVMLKPFSAVHASDYSAAAQQTSTMAKQYQNTTVALDEALQFLYSQDSSYSADKVKTLKAQASKLGRSVDAFADLRAVKDDDVAAAYSTYATQARHFVRLSENLADSAKPLSAMVTACSTTPSGTMYDDDFYTKYEQYISTCKTAAGALDNVKAQVVAEFSGTLTTTLDQMSDVIAQMKAIGSPSSYSTGSEQGQQLQDLSSQLVDLDTSYGAVNTFQDQLSQARENADPTALLNRLNTAIQQGYASTGKK</sequence>
<gene>
    <name evidence="2" type="ORF">JS528_11035</name>
</gene>
<evidence type="ECO:0000256" key="1">
    <source>
        <dbReference type="SAM" id="Phobius"/>
    </source>
</evidence>
<feature type="transmembrane region" description="Helical" evidence="1">
    <location>
        <begin position="53"/>
        <end position="77"/>
    </location>
</feature>
<reference evidence="2 3" key="1">
    <citation type="journal article" date="2021" name="Environ. Microbiol.">
        <title>Genetic insights into the dark matter of the mammalian gut microbiota through targeted genome reconstruction.</title>
        <authorList>
            <person name="Lugli G.A."/>
            <person name="Alessandri G."/>
            <person name="Milani C."/>
            <person name="Viappiani A."/>
            <person name="Fontana F."/>
            <person name="Tarracchini C."/>
            <person name="Mancabelli L."/>
            <person name="Argentini C."/>
            <person name="Ruiz L."/>
            <person name="Margolles A."/>
            <person name="van Sinderen D."/>
            <person name="Turroni F."/>
            <person name="Ventura M."/>
        </authorList>
    </citation>
    <scope>NUCLEOTIDE SEQUENCE [LARGE SCALE GENOMIC DNA]</scope>
    <source>
        <strain evidence="2 3">MA2</strain>
    </source>
</reference>
<protein>
    <submittedName>
        <fullName evidence="2">Uncharacterized protein</fullName>
    </submittedName>
</protein>
<dbReference type="EMBL" id="JAFEJS010000017">
    <property type="protein sequence ID" value="MBT1173854.1"/>
    <property type="molecule type" value="Genomic_DNA"/>
</dbReference>
<evidence type="ECO:0000313" key="3">
    <source>
        <dbReference type="Proteomes" id="UP000773064"/>
    </source>
</evidence>
<organism evidence="2 3">
    <name type="scientific">Bifidobacterium santillanense</name>
    <dbReference type="NCBI Taxonomy" id="2809028"/>
    <lineage>
        <taxon>Bacteria</taxon>
        <taxon>Bacillati</taxon>
        <taxon>Actinomycetota</taxon>
        <taxon>Actinomycetes</taxon>
        <taxon>Bifidobacteriales</taxon>
        <taxon>Bifidobacteriaceae</taxon>
        <taxon>Bifidobacterium</taxon>
    </lineage>
</organism>
<name>A0ABS5UT29_9BIFI</name>
<proteinExistence type="predicted"/>
<dbReference type="Proteomes" id="UP000773064">
    <property type="component" value="Unassembled WGS sequence"/>
</dbReference>
<comment type="caution">
    <text evidence="2">The sequence shown here is derived from an EMBL/GenBank/DDBJ whole genome shotgun (WGS) entry which is preliminary data.</text>
</comment>
<keyword evidence="1" id="KW-0812">Transmembrane</keyword>
<accession>A0ABS5UT29</accession>
<evidence type="ECO:0000313" key="2">
    <source>
        <dbReference type="EMBL" id="MBT1173854.1"/>
    </source>
</evidence>
<keyword evidence="1" id="KW-0472">Membrane</keyword>
<keyword evidence="1" id="KW-1133">Transmembrane helix</keyword>
<keyword evidence="3" id="KW-1185">Reference proteome</keyword>